<evidence type="ECO:0000313" key="11">
    <source>
        <dbReference type="Proteomes" id="UP001202479"/>
    </source>
</evidence>
<dbReference type="RefSeq" id="XP_049182151.1">
    <property type="nucleotide sequence ID" value="XM_049326842.1"/>
</dbReference>
<dbReference type="Proteomes" id="UP001202479">
    <property type="component" value="Unassembled WGS sequence"/>
</dbReference>
<dbReference type="GO" id="GO:1990904">
    <property type="term" value="C:ribonucleoprotein complex"/>
    <property type="evidence" value="ECO:0007669"/>
    <property type="project" value="UniProtKB-KW"/>
</dbReference>
<comment type="caution">
    <text evidence="10">The sequence shown here is derived from an EMBL/GenBank/DDBJ whole genome shotgun (WGS) entry which is preliminary data.</text>
</comment>
<evidence type="ECO:0000256" key="7">
    <source>
        <dbReference type="ARBA" id="ARBA00023274"/>
    </source>
</evidence>
<evidence type="ECO:0000256" key="8">
    <source>
        <dbReference type="ARBA" id="ARBA00035185"/>
    </source>
</evidence>
<dbReference type="GO" id="GO:0005840">
    <property type="term" value="C:ribosome"/>
    <property type="evidence" value="ECO:0007669"/>
    <property type="project" value="UniProtKB-KW"/>
</dbReference>
<name>A0AAI9T1A4_9ASCO</name>
<reference evidence="10" key="1">
    <citation type="journal article" date="2022" name="DNA Res.">
        <title>Genome analysis of five recently described species of the CUG-Ser clade uncovers Candida theae as a new hybrid lineage with pathogenic potential in the Candida parapsilosis species complex.</title>
        <authorList>
            <person name="Mixao V."/>
            <person name="Del Olmo V."/>
            <person name="Hegedusova E."/>
            <person name="Saus E."/>
            <person name="Pryszcz L."/>
            <person name="Cillingova A."/>
            <person name="Nosek J."/>
            <person name="Gabaldon T."/>
        </authorList>
    </citation>
    <scope>NUCLEOTIDE SEQUENCE</scope>
    <source>
        <strain evidence="10">CBS 10844</strain>
    </source>
</reference>
<accession>A0AAI9T1A4</accession>
<gene>
    <name evidence="10" type="ORF">KGF56_000887</name>
</gene>
<evidence type="ECO:0000256" key="4">
    <source>
        <dbReference type="ARBA" id="ARBA00023015"/>
    </source>
</evidence>
<comment type="similarity">
    <text evidence="2">Belongs to the mitochondrion-specific ribosomal protein mL67 family.</text>
</comment>
<evidence type="ECO:0000313" key="10">
    <source>
        <dbReference type="EMBL" id="KAI3406406.1"/>
    </source>
</evidence>
<dbReference type="GO" id="GO:0003735">
    <property type="term" value="F:structural constituent of ribosome"/>
    <property type="evidence" value="ECO:0007669"/>
    <property type="project" value="TreeGrafter"/>
</dbReference>
<dbReference type="InterPro" id="IPR024629">
    <property type="entry name" value="Ribosomal_mL67"/>
</dbReference>
<dbReference type="EMBL" id="JAHUZD010000024">
    <property type="protein sequence ID" value="KAI3406406.1"/>
    <property type="molecule type" value="Genomic_DNA"/>
</dbReference>
<dbReference type="PANTHER" id="PTHR28184:SF1">
    <property type="entry name" value="LARGE RIBOSOMAL SUBUNIT PROTEIN ML67"/>
    <property type="match status" value="1"/>
</dbReference>
<evidence type="ECO:0000256" key="9">
    <source>
        <dbReference type="ARBA" id="ARBA00035511"/>
    </source>
</evidence>
<dbReference type="GeneID" id="73378504"/>
<evidence type="ECO:0000256" key="5">
    <source>
        <dbReference type="ARBA" id="ARBA00023128"/>
    </source>
</evidence>
<keyword evidence="4" id="KW-0805">Transcription regulation</keyword>
<dbReference type="GO" id="GO:0000150">
    <property type="term" value="F:DNA strand exchange activity"/>
    <property type="evidence" value="ECO:0007669"/>
    <property type="project" value="InterPro"/>
</dbReference>
<comment type="subcellular location">
    <subcellularLocation>
        <location evidence="1">Mitochondrion</location>
    </subcellularLocation>
</comment>
<keyword evidence="5" id="KW-0496">Mitochondrion</keyword>
<proteinExistence type="inferred from homology"/>
<protein>
    <recommendedName>
        <fullName evidence="8">Large ribosomal subunit protein mL67</fullName>
    </recommendedName>
    <alternativeName>
        <fullName evidence="9">Mitochondrial homologous recombination protein 1</fullName>
    </alternativeName>
</protein>
<keyword evidence="6" id="KW-0804">Transcription</keyword>
<dbReference type="GO" id="GO:0003697">
    <property type="term" value="F:single-stranded DNA binding"/>
    <property type="evidence" value="ECO:0007669"/>
    <property type="project" value="InterPro"/>
</dbReference>
<sequence>MRLRSEKKMRRFLVEQLKARKQDGARIAQGNKLKSESYLQELGLAPQLFIFKNLFSGQILYSQVPAYHQDQIDAQFYNPNWQDRKPSRRQDLWKIMCVANFNNYEYSKAAYQALLDLKSLRKKRKEANNMRKKNDDGNIWYSGQYRPTYSQEAVADLAHVIDEFELDGTKLFWENEWRKGDEKFWNLAYVEHDKLPVYPPQHQSVLLDVMRAKAMEEFSRQRELLKQQN</sequence>
<dbReference type="GO" id="GO:0005739">
    <property type="term" value="C:mitochondrion"/>
    <property type="evidence" value="ECO:0007669"/>
    <property type="project" value="UniProtKB-SubCell"/>
</dbReference>
<dbReference type="AlphaFoldDB" id="A0AAI9T1A4"/>
<keyword evidence="3" id="KW-0689">Ribosomal protein</keyword>
<keyword evidence="11" id="KW-1185">Reference proteome</keyword>
<organism evidence="10 11">
    <name type="scientific">Candida oxycetoniae</name>
    <dbReference type="NCBI Taxonomy" id="497107"/>
    <lineage>
        <taxon>Eukaryota</taxon>
        <taxon>Fungi</taxon>
        <taxon>Dikarya</taxon>
        <taxon>Ascomycota</taxon>
        <taxon>Saccharomycotina</taxon>
        <taxon>Pichiomycetes</taxon>
        <taxon>Debaryomycetaceae</taxon>
        <taxon>Candida/Lodderomyces clade</taxon>
        <taxon>Candida</taxon>
    </lineage>
</organism>
<evidence type="ECO:0000256" key="2">
    <source>
        <dbReference type="ARBA" id="ARBA00010741"/>
    </source>
</evidence>
<evidence type="ECO:0000256" key="3">
    <source>
        <dbReference type="ARBA" id="ARBA00022980"/>
    </source>
</evidence>
<evidence type="ECO:0000256" key="6">
    <source>
        <dbReference type="ARBA" id="ARBA00023163"/>
    </source>
</evidence>
<keyword evidence="7" id="KW-0687">Ribonucleoprotein</keyword>
<dbReference type="PANTHER" id="PTHR28184">
    <property type="entry name" value="MITOCHONDRIAL HOMOLOGOUS RECOMBINATION PROTEIN 1"/>
    <property type="match status" value="1"/>
</dbReference>
<dbReference type="Pfam" id="PF12829">
    <property type="entry name" value="Mhr1"/>
    <property type="match status" value="1"/>
</dbReference>
<evidence type="ECO:0000256" key="1">
    <source>
        <dbReference type="ARBA" id="ARBA00004173"/>
    </source>
</evidence>